<evidence type="ECO:0000313" key="5">
    <source>
        <dbReference type="Proteomes" id="UP000007797"/>
    </source>
</evidence>
<dbReference type="PROSITE" id="PS51886">
    <property type="entry name" value="TLDC"/>
    <property type="match status" value="1"/>
</dbReference>
<evidence type="ECO:0000259" key="3">
    <source>
        <dbReference type="PROSITE" id="PS51886"/>
    </source>
</evidence>
<dbReference type="Pfam" id="PF07534">
    <property type="entry name" value="TLD"/>
    <property type="match status" value="1"/>
</dbReference>
<feature type="coiled-coil region" evidence="1">
    <location>
        <begin position="2"/>
        <end position="47"/>
    </location>
</feature>
<dbReference type="KEGG" id="dfa:DFA_02136"/>
<dbReference type="OMA" id="HENWIEH"/>
<dbReference type="GeneID" id="14871397"/>
<dbReference type="SMART" id="SM00584">
    <property type="entry name" value="TLDc"/>
    <property type="match status" value="1"/>
</dbReference>
<dbReference type="SUPFAM" id="SSF54695">
    <property type="entry name" value="POZ domain"/>
    <property type="match status" value="1"/>
</dbReference>
<sequence>MLDKTQITVNQITELLEEAKESYKNDIKELNEEIEKLTKTRKELLEFQKVVDISMIADPVTLVVGGVKFQASKATLTSIKGTYFDAMLSGDIKITSVTGKPNTFFIDRDGTNFAYILNYLRDHDAVIFPASIKSAIERELQFYKITIPEPPCSMLDHVQMAPVYEWLGSHKKLNLIYKATKDGFEAKSFHDKCDGKGATITFIKSIEGEVFGGYNSQSWNSDNNQDGYGDTNCFIFTIINNYGREPTKFVAIPGFTDGYVYGYSTHGPMFGSDIQICSNSNNDINSYSGFPHHYHESSKISQGRYTFCSFDEIAMEEIEVFTTD</sequence>
<dbReference type="PANTHER" id="PTHR11145:SF8">
    <property type="entry name" value="RE57120P"/>
    <property type="match status" value="1"/>
</dbReference>
<dbReference type="InterPro" id="IPR006571">
    <property type="entry name" value="TLDc_dom"/>
</dbReference>
<gene>
    <name evidence="4" type="ORF">DFA_02136</name>
</gene>
<dbReference type="Pfam" id="PF02214">
    <property type="entry name" value="BTB_2"/>
    <property type="match status" value="1"/>
</dbReference>
<dbReference type="EMBL" id="GL883015">
    <property type="protein sequence ID" value="EGG19349.1"/>
    <property type="molecule type" value="Genomic_DNA"/>
</dbReference>
<dbReference type="Gene3D" id="3.30.710.10">
    <property type="entry name" value="Potassium Channel Kv1.1, Chain A"/>
    <property type="match status" value="1"/>
</dbReference>
<proteinExistence type="predicted"/>
<evidence type="ECO:0008006" key="6">
    <source>
        <dbReference type="Google" id="ProtNLM"/>
    </source>
</evidence>
<dbReference type="RefSeq" id="XP_004357620.1">
    <property type="nucleotide sequence ID" value="XM_004357563.1"/>
</dbReference>
<feature type="domain" description="BTB" evidence="2">
    <location>
        <begin position="58"/>
        <end position="129"/>
    </location>
</feature>
<dbReference type="InterPro" id="IPR045068">
    <property type="entry name" value="BACURD1-3"/>
</dbReference>
<dbReference type="PROSITE" id="PS50097">
    <property type="entry name" value="BTB"/>
    <property type="match status" value="1"/>
</dbReference>
<dbReference type="InterPro" id="IPR011333">
    <property type="entry name" value="SKP1/BTB/POZ_sf"/>
</dbReference>
<dbReference type="GO" id="GO:0051260">
    <property type="term" value="P:protein homooligomerization"/>
    <property type="evidence" value="ECO:0007669"/>
    <property type="project" value="InterPro"/>
</dbReference>
<evidence type="ECO:0000313" key="4">
    <source>
        <dbReference type="EMBL" id="EGG19349.1"/>
    </source>
</evidence>
<keyword evidence="5" id="KW-1185">Reference proteome</keyword>
<feature type="domain" description="TLDc" evidence="3">
    <location>
        <begin position="153"/>
        <end position="324"/>
    </location>
</feature>
<organism evidence="4 5">
    <name type="scientific">Cavenderia fasciculata</name>
    <name type="common">Slime mold</name>
    <name type="synonym">Dictyostelium fasciculatum</name>
    <dbReference type="NCBI Taxonomy" id="261658"/>
    <lineage>
        <taxon>Eukaryota</taxon>
        <taxon>Amoebozoa</taxon>
        <taxon>Evosea</taxon>
        <taxon>Eumycetozoa</taxon>
        <taxon>Dictyostelia</taxon>
        <taxon>Acytosteliales</taxon>
        <taxon>Cavenderiaceae</taxon>
        <taxon>Cavenderia</taxon>
    </lineage>
</organism>
<dbReference type="SMART" id="SM00225">
    <property type="entry name" value="BTB"/>
    <property type="match status" value="1"/>
</dbReference>
<dbReference type="InterPro" id="IPR003131">
    <property type="entry name" value="T1-type_BTB"/>
</dbReference>
<dbReference type="STRING" id="1054147.F4PYT3"/>
<evidence type="ECO:0000259" key="2">
    <source>
        <dbReference type="PROSITE" id="PS50097"/>
    </source>
</evidence>
<protein>
    <recommendedName>
        <fullName evidence="6">TLDc domain-containing protein</fullName>
    </recommendedName>
</protein>
<dbReference type="PANTHER" id="PTHR11145">
    <property type="entry name" value="BTB/POZ DOMAIN-CONTAINING ADAPTER FOR CUL3-MEDIATED RHOA DEGRADATION PROTEIN FAMILY MEMBER"/>
    <property type="match status" value="1"/>
</dbReference>
<dbReference type="Proteomes" id="UP000007797">
    <property type="component" value="Unassembled WGS sequence"/>
</dbReference>
<accession>F4PYT3</accession>
<dbReference type="OrthoDB" id="17470at2759"/>
<dbReference type="InterPro" id="IPR000210">
    <property type="entry name" value="BTB/POZ_dom"/>
</dbReference>
<dbReference type="AlphaFoldDB" id="F4PYT3"/>
<keyword evidence="1" id="KW-0175">Coiled coil</keyword>
<dbReference type="CDD" id="cd18316">
    <property type="entry name" value="BTB_POZ_KCTD-like"/>
    <property type="match status" value="1"/>
</dbReference>
<reference evidence="5" key="1">
    <citation type="journal article" date="2011" name="Genome Res.">
        <title>Phylogeny-wide analysis of social amoeba genomes highlights ancient origins for complex intercellular communication.</title>
        <authorList>
            <person name="Heidel A.J."/>
            <person name="Lawal H.M."/>
            <person name="Felder M."/>
            <person name="Schilde C."/>
            <person name="Helps N.R."/>
            <person name="Tunggal B."/>
            <person name="Rivero F."/>
            <person name="John U."/>
            <person name="Schleicher M."/>
            <person name="Eichinger L."/>
            <person name="Platzer M."/>
            <person name="Noegel A.A."/>
            <person name="Schaap P."/>
            <person name="Gloeckner G."/>
        </authorList>
    </citation>
    <scope>NUCLEOTIDE SEQUENCE [LARGE SCALE GENOMIC DNA]</scope>
    <source>
        <strain evidence="5">SH3</strain>
    </source>
</reference>
<evidence type="ECO:0000256" key="1">
    <source>
        <dbReference type="SAM" id="Coils"/>
    </source>
</evidence>
<name>F4PYT3_CACFS</name>